<reference evidence="2" key="1">
    <citation type="submission" date="2020-03" db="EMBL/GenBank/DDBJ databases">
        <title>The deep terrestrial virosphere.</title>
        <authorList>
            <person name="Holmfeldt K."/>
            <person name="Nilsson E."/>
            <person name="Simone D."/>
            <person name="Lopez-Fernandez M."/>
            <person name="Wu X."/>
            <person name="de Brujin I."/>
            <person name="Lundin D."/>
            <person name="Andersson A."/>
            <person name="Bertilsson S."/>
            <person name="Dopson M."/>
        </authorList>
    </citation>
    <scope>NUCLEOTIDE SEQUENCE</scope>
    <source>
        <strain evidence="2">MM171A03266</strain>
        <strain evidence="1">MM171B00210</strain>
    </source>
</reference>
<proteinExistence type="predicted"/>
<sequence length="65" mass="7265">MIAKEIYDQESKESFKFKEPYPISTMDGRVPVWFAGQSGEGDIYETSGGTLFLVRKGTNEAEKIG</sequence>
<accession>A0A6M3X4G4</accession>
<dbReference type="EMBL" id="MT143889">
    <property type="protein sequence ID" value="QJB04694.1"/>
    <property type="molecule type" value="Genomic_DNA"/>
</dbReference>
<evidence type="ECO:0000313" key="2">
    <source>
        <dbReference type="EMBL" id="QJH92568.1"/>
    </source>
</evidence>
<gene>
    <name evidence="2" type="ORF">MM171A03266_0008</name>
    <name evidence="1" type="ORF">MM171B00210_0005</name>
</gene>
<evidence type="ECO:0000313" key="1">
    <source>
        <dbReference type="EMBL" id="QJB04694.1"/>
    </source>
</evidence>
<dbReference type="EMBL" id="MT143901">
    <property type="protein sequence ID" value="QJH92568.1"/>
    <property type="molecule type" value="Genomic_DNA"/>
</dbReference>
<name>A0A6M3X4G4_9ZZZZ</name>
<protein>
    <submittedName>
        <fullName evidence="2">Uncharacterized protein</fullName>
    </submittedName>
</protein>
<organism evidence="2">
    <name type="scientific">viral metagenome</name>
    <dbReference type="NCBI Taxonomy" id="1070528"/>
    <lineage>
        <taxon>unclassified sequences</taxon>
        <taxon>metagenomes</taxon>
        <taxon>organismal metagenomes</taxon>
    </lineage>
</organism>
<dbReference type="AlphaFoldDB" id="A0A6M3X4G4"/>